<evidence type="ECO:0000313" key="4">
    <source>
        <dbReference type="EMBL" id="UQZ83982.1"/>
    </source>
</evidence>
<feature type="transmembrane region" description="Helical" evidence="2">
    <location>
        <begin position="656"/>
        <end position="676"/>
    </location>
</feature>
<accession>A0ABY4RND8</accession>
<dbReference type="Proteomes" id="UP001057134">
    <property type="component" value="Chromosome"/>
</dbReference>
<feature type="region of interest" description="Disordered" evidence="1">
    <location>
        <begin position="582"/>
        <end position="606"/>
    </location>
</feature>
<dbReference type="EMBL" id="CP027059">
    <property type="protein sequence ID" value="UQZ83982.1"/>
    <property type="molecule type" value="Genomic_DNA"/>
</dbReference>
<feature type="signal peptide" evidence="3">
    <location>
        <begin position="1"/>
        <end position="27"/>
    </location>
</feature>
<name>A0ABY4RND8_9BACL</name>
<evidence type="ECO:0000256" key="2">
    <source>
        <dbReference type="SAM" id="Phobius"/>
    </source>
</evidence>
<sequence length="854" mass="88970">MKLKRTVPFLLTLMLAFPLPACRSAAAAPGSAEQASAAANASALAPAKKIVLVSVPGLSFLELQPSWLPALPGLAGLQAGAAWGAMNIRTPGRGLEDAYLSMGAGHFAEGGPGVQGLQAKERINGETAFEQYARYGGADREPVIVIRELEALRRANAVNYYHALPGLLGERLRAAGIPVSVWGNADRVIAGERLTGFKTEAGKSYRRYAPLMLMDTAGTLRDGDVSDKGLLHDAAYPAGIRTDYSWMLRRWREQPATSVTLLEIGDLERLYDEKAAYSQAAFAEAKRRVLAELDRFVLELKRYMAEGANAQNEELWLFSPKVNADAAKEKAYLAPLLIYAPAASQPGGSSLLTSATTRREGIVSLIDLAPTLLARYGIAVPPDMIGLPMQTIGGAQAGALTVLLGTVSELQHIYRLRPPLLYGLAIYEIAVMLAVLLLALVAADKLGRRGKLLCRAALFSLLLAPAGLLSMGWMPQEPAFAAVALALAAIFAASLACAAGARTPGGLAAALAGAGLLVTLLLLYDGMQGARAMQRSVLGYDPMIGARYYGMGNEYMGVLLGAALLGLTALQQMLRRTRRAAGSGTGPAAAAAAPPKAASPGGASAPRPAAAPAGLAAWRLPPPAGMLAPGHRAAAALAVPALPRRLRRRLAVRLRAAWRAWPAAAAGAVVAAYLAAPALGTNAGGALSAAAGFGALGTRLAGGRRWLRAAPALALLLGAALAGLWLLNAGAATGGAADRQSHIGRAFETLLQGRLDVIGAIILRKLQMNAHLLAVSAWSKVLLTSLAVMAVLVLRPRGRVRRWQRAYPYLMHGCAANAIGAIAALLLNDSGIVAAATMIVYGSVPLLLLKLEGA</sequence>
<reference evidence="4" key="2">
    <citation type="journal article" date="2021" name="J Anim Sci Technol">
        <title>Complete genome sequence of Paenibacillus konkukensis sp. nov. SK3146 as a potential probiotic strain.</title>
        <authorList>
            <person name="Jung H.I."/>
            <person name="Park S."/>
            <person name="Niu K.M."/>
            <person name="Lee S.W."/>
            <person name="Kothari D."/>
            <person name="Yi K.J."/>
            <person name="Kim S.K."/>
        </authorList>
    </citation>
    <scope>NUCLEOTIDE SEQUENCE</scope>
    <source>
        <strain evidence="4">SK3146</strain>
    </source>
</reference>
<feature type="transmembrane region" description="Helical" evidence="2">
    <location>
        <begin position="479"/>
        <end position="499"/>
    </location>
</feature>
<organism evidence="4 5">
    <name type="scientific">Paenibacillus konkukensis</name>
    <dbReference type="NCBI Taxonomy" id="2020716"/>
    <lineage>
        <taxon>Bacteria</taxon>
        <taxon>Bacillati</taxon>
        <taxon>Bacillota</taxon>
        <taxon>Bacilli</taxon>
        <taxon>Bacillales</taxon>
        <taxon>Paenibacillaceae</taxon>
        <taxon>Paenibacillus</taxon>
    </lineage>
</organism>
<evidence type="ECO:0000256" key="1">
    <source>
        <dbReference type="SAM" id="MobiDB-lite"/>
    </source>
</evidence>
<proteinExistence type="predicted"/>
<protein>
    <recommendedName>
        <fullName evidence="6">Phosphoglyceromutase</fullName>
    </recommendedName>
</protein>
<keyword evidence="2" id="KW-0812">Transmembrane</keyword>
<dbReference type="InterPro" id="IPR017850">
    <property type="entry name" value="Alkaline_phosphatase_core_sf"/>
</dbReference>
<gene>
    <name evidence="4" type="ORF">SK3146_03194</name>
</gene>
<feature type="transmembrane region" description="Helical" evidence="2">
    <location>
        <begin position="452"/>
        <end position="473"/>
    </location>
</feature>
<feature type="transmembrane region" description="Helical" evidence="2">
    <location>
        <begin position="832"/>
        <end position="849"/>
    </location>
</feature>
<evidence type="ECO:0008006" key="6">
    <source>
        <dbReference type="Google" id="ProtNLM"/>
    </source>
</evidence>
<evidence type="ECO:0000313" key="5">
    <source>
        <dbReference type="Proteomes" id="UP001057134"/>
    </source>
</evidence>
<feature type="transmembrane region" description="Helical" evidence="2">
    <location>
        <begin position="420"/>
        <end position="440"/>
    </location>
</feature>
<feature type="transmembrane region" description="Helical" evidence="2">
    <location>
        <begin position="682"/>
        <end position="702"/>
    </location>
</feature>
<feature type="transmembrane region" description="Helical" evidence="2">
    <location>
        <begin position="806"/>
        <end position="826"/>
    </location>
</feature>
<feature type="transmembrane region" description="Helical" evidence="2">
    <location>
        <begin position="555"/>
        <end position="574"/>
    </location>
</feature>
<keyword evidence="2" id="KW-0472">Membrane</keyword>
<feature type="transmembrane region" description="Helical" evidence="2">
    <location>
        <begin position="506"/>
        <end position="524"/>
    </location>
</feature>
<keyword evidence="5" id="KW-1185">Reference proteome</keyword>
<evidence type="ECO:0000256" key="3">
    <source>
        <dbReference type="SAM" id="SignalP"/>
    </source>
</evidence>
<dbReference type="RefSeq" id="WP_249865940.1">
    <property type="nucleotide sequence ID" value="NZ_CP027059.1"/>
</dbReference>
<feature type="transmembrane region" description="Helical" evidence="2">
    <location>
        <begin position="772"/>
        <end position="794"/>
    </location>
</feature>
<feature type="chain" id="PRO_5047429542" description="Phosphoglyceromutase" evidence="3">
    <location>
        <begin position="28"/>
        <end position="854"/>
    </location>
</feature>
<keyword evidence="2" id="KW-1133">Transmembrane helix</keyword>
<reference evidence="4" key="1">
    <citation type="submission" date="2018-02" db="EMBL/GenBank/DDBJ databases">
        <authorList>
            <person name="Kim S.-K."/>
            <person name="Jung H.-I."/>
            <person name="Lee S.-W."/>
        </authorList>
    </citation>
    <scope>NUCLEOTIDE SEQUENCE</scope>
    <source>
        <strain evidence="4">SK3146</strain>
    </source>
</reference>
<dbReference type="SUPFAM" id="SSF53649">
    <property type="entry name" value="Alkaline phosphatase-like"/>
    <property type="match status" value="1"/>
</dbReference>
<feature type="transmembrane region" description="Helical" evidence="2">
    <location>
        <begin position="709"/>
        <end position="727"/>
    </location>
</feature>
<keyword evidence="3" id="KW-0732">Signal</keyword>